<dbReference type="AlphaFoldDB" id="X0TCI9"/>
<name>X0TCI9_9ZZZZ</name>
<dbReference type="Gene3D" id="2.170.150.40">
    <property type="entry name" value="Domain of unknown function (DUF427)"/>
    <property type="match status" value="1"/>
</dbReference>
<sequence>MVKAIWKDTVIAECDNTEIVEGNHYFPPECVKKEYLNESNMHTTCPWKGLASYYDIVVEDEVNKDAAWYYPEPKPAASKIKDYIAFWKGVEIQE</sequence>
<dbReference type="PANTHER" id="PTHR34310">
    <property type="entry name" value="DUF427 DOMAIN PROTEIN (AFU_ORTHOLOGUE AFUA_3G02220)"/>
    <property type="match status" value="1"/>
</dbReference>
<dbReference type="EMBL" id="BARS01010202">
    <property type="protein sequence ID" value="GAF90924.1"/>
    <property type="molecule type" value="Genomic_DNA"/>
</dbReference>
<dbReference type="InterPro" id="IPR007361">
    <property type="entry name" value="DUF427"/>
</dbReference>
<dbReference type="InterPro" id="IPR038694">
    <property type="entry name" value="DUF427_sf"/>
</dbReference>
<proteinExistence type="predicted"/>
<organism evidence="2">
    <name type="scientific">marine sediment metagenome</name>
    <dbReference type="NCBI Taxonomy" id="412755"/>
    <lineage>
        <taxon>unclassified sequences</taxon>
        <taxon>metagenomes</taxon>
        <taxon>ecological metagenomes</taxon>
    </lineage>
</organism>
<feature type="domain" description="DUF427" evidence="1">
    <location>
        <begin position="2"/>
        <end position="88"/>
    </location>
</feature>
<dbReference type="Pfam" id="PF04248">
    <property type="entry name" value="NTP_transf_9"/>
    <property type="match status" value="1"/>
</dbReference>
<dbReference type="PANTHER" id="PTHR34310:SF5">
    <property type="entry name" value="DUF427 DOMAIN PROTEIN (AFU_ORTHOLOGUE AFUA_3G02220)"/>
    <property type="match status" value="1"/>
</dbReference>
<reference evidence="2" key="1">
    <citation type="journal article" date="2014" name="Front. Microbiol.">
        <title>High frequency of phylogenetically diverse reductive dehalogenase-homologous genes in deep subseafloor sedimentary metagenomes.</title>
        <authorList>
            <person name="Kawai M."/>
            <person name="Futagami T."/>
            <person name="Toyoda A."/>
            <person name="Takaki Y."/>
            <person name="Nishi S."/>
            <person name="Hori S."/>
            <person name="Arai W."/>
            <person name="Tsubouchi T."/>
            <person name="Morono Y."/>
            <person name="Uchiyama I."/>
            <person name="Ito T."/>
            <person name="Fujiyama A."/>
            <person name="Inagaki F."/>
            <person name="Takami H."/>
        </authorList>
    </citation>
    <scope>NUCLEOTIDE SEQUENCE</scope>
    <source>
        <strain evidence="2">Expedition CK06-06</strain>
    </source>
</reference>
<protein>
    <recommendedName>
        <fullName evidence="1">DUF427 domain-containing protein</fullName>
    </recommendedName>
</protein>
<accession>X0TCI9</accession>
<evidence type="ECO:0000259" key="1">
    <source>
        <dbReference type="Pfam" id="PF04248"/>
    </source>
</evidence>
<comment type="caution">
    <text evidence="2">The sequence shown here is derived from an EMBL/GenBank/DDBJ whole genome shotgun (WGS) entry which is preliminary data.</text>
</comment>
<gene>
    <name evidence="2" type="ORF">S01H1_18980</name>
</gene>
<evidence type="ECO:0000313" key="2">
    <source>
        <dbReference type="EMBL" id="GAF90924.1"/>
    </source>
</evidence>